<dbReference type="PROSITE" id="PS51194">
    <property type="entry name" value="HELICASE_CTER"/>
    <property type="match status" value="1"/>
</dbReference>
<proteinExistence type="inferred from homology"/>
<keyword evidence="13" id="KW-1185">Reference proteome</keyword>
<evidence type="ECO:0000256" key="1">
    <source>
        <dbReference type="ARBA" id="ARBA00012552"/>
    </source>
</evidence>
<dbReference type="HOGENOM" id="CLU_003041_3_2_1"/>
<evidence type="ECO:0000256" key="5">
    <source>
        <dbReference type="ARBA" id="ARBA00022840"/>
    </source>
</evidence>
<dbReference type="GO" id="GO:0005829">
    <property type="term" value="C:cytosol"/>
    <property type="evidence" value="ECO:0007669"/>
    <property type="project" value="TreeGrafter"/>
</dbReference>
<dbReference type="InterPro" id="IPR001650">
    <property type="entry name" value="Helicase_C-like"/>
</dbReference>
<keyword evidence="4 8" id="KW-0347">Helicase</keyword>
<evidence type="ECO:0000259" key="11">
    <source>
        <dbReference type="PROSITE" id="PS51194"/>
    </source>
</evidence>
<accession>A0A0C3KGH0</accession>
<dbReference type="CDD" id="cd17947">
    <property type="entry name" value="DEADc_DDX27"/>
    <property type="match status" value="1"/>
</dbReference>
<name>A0A0C3KGH0_9AGAM</name>
<dbReference type="PROSITE" id="PS00039">
    <property type="entry name" value="DEAD_ATP_HELICASE"/>
    <property type="match status" value="1"/>
</dbReference>
<evidence type="ECO:0000256" key="3">
    <source>
        <dbReference type="ARBA" id="ARBA00022801"/>
    </source>
</evidence>
<sequence>MNFSNPTPIQRKAIPIALQGLDVLGSAVTGSGKTAAFMIPILERLMFKDRNSGAEIRVLILTPTRELAVQCAEVGKSLSRFMDITFAVLVGGVSLKTQETTLRTRPDIVIATPGRLIDHIQNTPSFTLDALDILVLDEADRMLSDGFADELQEVIRSCPKNRQTMLFSATMTDDVDSLVRLSMNRPVRLFVDPKKTVAKALVQEFVRIRKESDRQAFLATLCKRTAKRSTIIFFRQKVLCHQMKVVFGLLGFKAAEIHGNLTQEQRLDALRKFKDGEVDYLLATDVASRGLDIKGVETVINYDMPGQIELYLHRVGRTARASAKGRSISLIGEPDRKLLKAVMKRSDAGKVKHRLIPPDQVKAMTEKLEELKPEVTAVLQEERAEKEIRAGEMQVQKAQNMIEHKDEILSRPKRTWFQSNLDRQEAKDASMEQYAANFPGSSNSASKATKHKKEQPLNHKLKRRKMALDELSQDKGRAVALAKGVRDAKKAQRPKKILHAAPDRSSAPKHASAKPKLKRQKVKSGGFDQELGVKRGGGAVAREGARSKRGDNVPLKDKKGRGTNAKSKGKMKGKIGGKGKR</sequence>
<dbReference type="SMART" id="SM00490">
    <property type="entry name" value="HELICc"/>
    <property type="match status" value="1"/>
</dbReference>
<dbReference type="InterPro" id="IPR000629">
    <property type="entry name" value="RNA-helicase_DEAD-box_CS"/>
</dbReference>
<dbReference type="GO" id="GO:0003723">
    <property type="term" value="F:RNA binding"/>
    <property type="evidence" value="ECO:0007669"/>
    <property type="project" value="UniProtKB-KW"/>
</dbReference>
<dbReference type="SMART" id="SM00487">
    <property type="entry name" value="DEXDc"/>
    <property type="match status" value="1"/>
</dbReference>
<dbReference type="InterPro" id="IPR011545">
    <property type="entry name" value="DEAD/DEAH_box_helicase_dom"/>
</dbReference>
<keyword evidence="5 8" id="KW-0067">ATP-binding</keyword>
<protein>
    <recommendedName>
        <fullName evidence="1">RNA helicase</fullName>
        <ecNumber evidence="1">3.6.4.13</ecNumber>
    </recommendedName>
</protein>
<dbReference type="Proteomes" id="UP000054248">
    <property type="component" value="Unassembled WGS sequence"/>
</dbReference>
<dbReference type="EC" id="3.6.4.13" evidence="1"/>
<dbReference type="GO" id="GO:0003724">
    <property type="term" value="F:RNA helicase activity"/>
    <property type="evidence" value="ECO:0007669"/>
    <property type="project" value="UniProtKB-EC"/>
</dbReference>
<evidence type="ECO:0000256" key="8">
    <source>
        <dbReference type="RuleBase" id="RU000492"/>
    </source>
</evidence>
<evidence type="ECO:0000256" key="7">
    <source>
        <dbReference type="ARBA" id="ARBA00047984"/>
    </source>
</evidence>
<evidence type="ECO:0000313" key="13">
    <source>
        <dbReference type="Proteomes" id="UP000054248"/>
    </source>
</evidence>
<feature type="region of interest" description="Disordered" evidence="9">
    <location>
        <begin position="482"/>
        <end position="581"/>
    </location>
</feature>
<evidence type="ECO:0000256" key="2">
    <source>
        <dbReference type="ARBA" id="ARBA00022741"/>
    </source>
</evidence>
<dbReference type="PANTHER" id="PTHR47959:SF1">
    <property type="entry name" value="ATP-DEPENDENT RNA HELICASE DBPA"/>
    <property type="match status" value="1"/>
</dbReference>
<dbReference type="PROSITE" id="PS51192">
    <property type="entry name" value="HELICASE_ATP_BIND_1"/>
    <property type="match status" value="1"/>
</dbReference>
<dbReference type="Pfam" id="PF00271">
    <property type="entry name" value="Helicase_C"/>
    <property type="match status" value="1"/>
</dbReference>
<evidence type="ECO:0000256" key="9">
    <source>
        <dbReference type="SAM" id="MobiDB-lite"/>
    </source>
</evidence>
<reference evidence="13" key="2">
    <citation type="submission" date="2015-01" db="EMBL/GenBank/DDBJ databases">
        <title>Evolutionary Origins and Diversification of the Mycorrhizal Mutualists.</title>
        <authorList>
            <consortium name="DOE Joint Genome Institute"/>
            <consortium name="Mycorrhizal Genomics Consortium"/>
            <person name="Kohler A."/>
            <person name="Kuo A."/>
            <person name="Nagy L.G."/>
            <person name="Floudas D."/>
            <person name="Copeland A."/>
            <person name="Barry K.W."/>
            <person name="Cichocki N."/>
            <person name="Veneault-Fourrey C."/>
            <person name="LaButti K."/>
            <person name="Lindquist E.A."/>
            <person name="Lipzen A."/>
            <person name="Lundell T."/>
            <person name="Morin E."/>
            <person name="Murat C."/>
            <person name="Riley R."/>
            <person name="Ohm R."/>
            <person name="Sun H."/>
            <person name="Tunlid A."/>
            <person name="Henrissat B."/>
            <person name="Grigoriev I.V."/>
            <person name="Hibbett D.S."/>
            <person name="Martin F."/>
        </authorList>
    </citation>
    <scope>NUCLEOTIDE SEQUENCE [LARGE SCALE GENOMIC DNA]</scope>
    <source>
        <strain evidence="13">MUT 4182</strain>
    </source>
</reference>
<dbReference type="CDD" id="cd18787">
    <property type="entry name" value="SF2_C_DEAD"/>
    <property type="match status" value="1"/>
</dbReference>
<keyword evidence="2 8" id="KW-0547">Nucleotide-binding</keyword>
<feature type="domain" description="Helicase ATP-binding" evidence="10">
    <location>
        <begin position="14"/>
        <end position="189"/>
    </location>
</feature>
<feature type="compositionally biased region" description="Basic residues" evidence="9">
    <location>
        <begin position="448"/>
        <end position="464"/>
    </location>
</feature>
<reference evidence="12 13" key="1">
    <citation type="submission" date="2014-04" db="EMBL/GenBank/DDBJ databases">
        <authorList>
            <consortium name="DOE Joint Genome Institute"/>
            <person name="Kuo A."/>
            <person name="Girlanda M."/>
            <person name="Perotto S."/>
            <person name="Kohler A."/>
            <person name="Nagy L.G."/>
            <person name="Floudas D."/>
            <person name="Copeland A."/>
            <person name="Barry K.W."/>
            <person name="Cichocki N."/>
            <person name="Veneault-Fourrey C."/>
            <person name="LaButti K."/>
            <person name="Lindquist E.A."/>
            <person name="Lipzen A."/>
            <person name="Lundell T."/>
            <person name="Morin E."/>
            <person name="Murat C."/>
            <person name="Sun H."/>
            <person name="Tunlid A."/>
            <person name="Henrissat B."/>
            <person name="Grigoriev I.V."/>
            <person name="Hibbett D.S."/>
            <person name="Martin F."/>
            <person name="Nordberg H.P."/>
            <person name="Cantor M.N."/>
            <person name="Hua S.X."/>
        </authorList>
    </citation>
    <scope>NUCLEOTIDE SEQUENCE [LARGE SCALE GENOMIC DNA]</scope>
    <source>
        <strain evidence="12 13">MUT 4182</strain>
    </source>
</reference>
<keyword evidence="6" id="KW-0694">RNA-binding</keyword>
<evidence type="ECO:0000313" key="12">
    <source>
        <dbReference type="EMBL" id="KIO20588.1"/>
    </source>
</evidence>
<dbReference type="Pfam" id="PF00270">
    <property type="entry name" value="DEAD"/>
    <property type="match status" value="1"/>
</dbReference>
<organism evidence="12 13">
    <name type="scientific">Tulasnella calospora MUT 4182</name>
    <dbReference type="NCBI Taxonomy" id="1051891"/>
    <lineage>
        <taxon>Eukaryota</taxon>
        <taxon>Fungi</taxon>
        <taxon>Dikarya</taxon>
        <taxon>Basidiomycota</taxon>
        <taxon>Agaricomycotina</taxon>
        <taxon>Agaricomycetes</taxon>
        <taxon>Cantharellales</taxon>
        <taxon>Tulasnellaceae</taxon>
        <taxon>Tulasnella</taxon>
    </lineage>
</organism>
<comment type="similarity">
    <text evidence="8">Belongs to the DEAD box helicase family.</text>
</comment>
<dbReference type="Gene3D" id="3.40.50.300">
    <property type="entry name" value="P-loop containing nucleotide triphosphate hydrolases"/>
    <property type="match status" value="2"/>
</dbReference>
<dbReference type="OrthoDB" id="10259843at2759"/>
<evidence type="ECO:0000256" key="4">
    <source>
        <dbReference type="ARBA" id="ARBA00022806"/>
    </source>
</evidence>
<evidence type="ECO:0000259" key="10">
    <source>
        <dbReference type="PROSITE" id="PS51192"/>
    </source>
</evidence>
<dbReference type="GO" id="GO:0016787">
    <property type="term" value="F:hydrolase activity"/>
    <property type="evidence" value="ECO:0007669"/>
    <property type="project" value="UniProtKB-KW"/>
</dbReference>
<feature type="compositionally biased region" description="Basic residues" evidence="9">
    <location>
        <begin position="511"/>
        <end position="522"/>
    </location>
</feature>
<keyword evidence="3 8" id="KW-0378">Hydrolase</keyword>
<feature type="compositionally biased region" description="Basic residues" evidence="9">
    <location>
        <begin position="567"/>
        <end position="581"/>
    </location>
</feature>
<dbReference type="EMBL" id="KN823169">
    <property type="protein sequence ID" value="KIO20588.1"/>
    <property type="molecule type" value="Genomic_DNA"/>
</dbReference>
<dbReference type="PANTHER" id="PTHR47959">
    <property type="entry name" value="ATP-DEPENDENT RNA HELICASE RHLE-RELATED"/>
    <property type="match status" value="1"/>
</dbReference>
<dbReference type="InterPro" id="IPR050079">
    <property type="entry name" value="DEAD_box_RNA_helicase"/>
</dbReference>
<dbReference type="InterPro" id="IPR014001">
    <property type="entry name" value="Helicase_ATP-bd"/>
</dbReference>
<dbReference type="STRING" id="1051891.A0A0C3KGH0"/>
<feature type="domain" description="Helicase C-terminal" evidence="11">
    <location>
        <begin position="200"/>
        <end position="379"/>
    </location>
</feature>
<gene>
    <name evidence="12" type="ORF">M407DRAFT_10812</name>
</gene>
<feature type="compositionally biased region" description="Basic and acidic residues" evidence="9">
    <location>
        <begin position="543"/>
        <end position="557"/>
    </location>
</feature>
<feature type="region of interest" description="Disordered" evidence="9">
    <location>
        <begin position="438"/>
        <end position="464"/>
    </location>
</feature>
<dbReference type="SUPFAM" id="SSF52540">
    <property type="entry name" value="P-loop containing nucleoside triphosphate hydrolases"/>
    <property type="match status" value="1"/>
</dbReference>
<dbReference type="AlphaFoldDB" id="A0A0C3KGH0"/>
<dbReference type="GO" id="GO:0005524">
    <property type="term" value="F:ATP binding"/>
    <property type="evidence" value="ECO:0007669"/>
    <property type="project" value="UniProtKB-KW"/>
</dbReference>
<dbReference type="InterPro" id="IPR027417">
    <property type="entry name" value="P-loop_NTPase"/>
</dbReference>
<comment type="catalytic activity">
    <reaction evidence="7">
        <text>ATP + H2O = ADP + phosphate + H(+)</text>
        <dbReference type="Rhea" id="RHEA:13065"/>
        <dbReference type="ChEBI" id="CHEBI:15377"/>
        <dbReference type="ChEBI" id="CHEBI:15378"/>
        <dbReference type="ChEBI" id="CHEBI:30616"/>
        <dbReference type="ChEBI" id="CHEBI:43474"/>
        <dbReference type="ChEBI" id="CHEBI:456216"/>
        <dbReference type="EC" id="3.6.4.13"/>
    </reaction>
</comment>
<evidence type="ECO:0000256" key="6">
    <source>
        <dbReference type="ARBA" id="ARBA00022884"/>
    </source>
</evidence>